<sequence>MRLDGLLGDHQPLGDFRVRQTLRDQRQHFGLASGQVAHALLQRGARRAGIAIALENLFPPLPSEVILPLAGFTAFVPAGWMLGENWSVVESYVGVGTNAVIASARGAPGRHGGAAAGDRPRRGGHAGVVGGPGEAVTNAAKHSRATLVTIDVRRQGTMVVVRVEDDGMGGADATGGGLTGLAQRVAALDGRFTLTSPPGGPTVMEAEMPCA</sequence>
<gene>
    <name evidence="7" type="ORF">EDD27_7994</name>
</gene>
<accession>A0A438MHE5</accession>
<dbReference type="PANTHER" id="PTHR24421:SF10">
    <property type="entry name" value="NITRATE_NITRITE SENSOR PROTEIN NARQ"/>
    <property type="match status" value="1"/>
</dbReference>
<dbReference type="AlphaFoldDB" id="A0A438MHE5"/>
<proteinExistence type="predicted"/>
<dbReference type="Gene3D" id="3.30.565.10">
    <property type="entry name" value="Histidine kinase-like ATPase, C-terminal domain"/>
    <property type="match status" value="1"/>
</dbReference>
<dbReference type="GO" id="GO:0004673">
    <property type="term" value="F:protein histidine kinase activity"/>
    <property type="evidence" value="ECO:0007669"/>
    <property type="project" value="UniProtKB-EC"/>
</dbReference>
<dbReference type="CDD" id="cd16917">
    <property type="entry name" value="HATPase_UhpB-NarQ-NarX-like"/>
    <property type="match status" value="1"/>
</dbReference>
<organism evidence="7 8">
    <name type="scientific">Nonomuraea polychroma</name>
    <dbReference type="NCBI Taxonomy" id="46176"/>
    <lineage>
        <taxon>Bacteria</taxon>
        <taxon>Bacillati</taxon>
        <taxon>Actinomycetota</taxon>
        <taxon>Actinomycetes</taxon>
        <taxon>Streptosporangiales</taxon>
        <taxon>Streptosporangiaceae</taxon>
        <taxon>Nonomuraea</taxon>
    </lineage>
</organism>
<dbReference type="PANTHER" id="PTHR24421">
    <property type="entry name" value="NITRATE/NITRITE SENSOR PROTEIN NARX-RELATED"/>
    <property type="match status" value="1"/>
</dbReference>
<name>A0A438MHE5_9ACTN</name>
<evidence type="ECO:0000256" key="1">
    <source>
        <dbReference type="ARBA" id="ARBA00000085"/>
    </source>
</evidence>
<evidence type="ECO:0000256" key="3">
    <source>
        <dbReference type="ARBA" id="ARBA00022679"/>
    </source>
</evidence>
<feature type="region of interest" description="Disordered" evidence="6">
    <location>
        <begin position="106"/>
        <end position="135"/>
    </location>
</feature>
<keyword evidence="5" id="KW-0902">Two-component regulatory system</keyword>
<dbReference type="EC" id="2.7.13.3" evidence="2"/>
<keyword evidence="3" id="KW-0808">Transferase</keyword>
<dbReference type="SUPFAM" id="SSF55874">
    <property type="entry name" value="ATPase domain of HSP90 chaperone/DNA topoisomerase II/histidine kinase"/>
    <property type="match status" value="1"/>
</dbReference>
<evidence type="ECO:0000256" key="5">
    <source>
        <dbReference type="ARBA" id="ARBA00023012"/>
    </source>
</evidence>
<evidence type="ECO:0000313" key="7">
    <source>
        <dbReference type="EMBL" id="RVX45207.1"/>
    </source>
</evidence>
<evidence type="ECO:0000256" key="4">
    <source>
        <dbReference type="ARBA" id="ARBA00022777"/>
    </source>
</evidence>
<keyword evidence="4" id="KW-0418">Kinase</keyword>
<dbReference type="InterPro" id="IPR036890">
    <property type="entry name" value="HATPase_C_sf"/>
</dbReference>
<comment type="catalytic activity">
    <reaction evidence="1">
        <text>ATP + protein L-histidine = ADP + protein N-phospho-L-histidine.</text>
        <dbReference type="EC" id="2.7.13.3"/>
    </reaction>
</comment>
<evidence type="ECO:0000256" key="6">
    <source>
        <dbReference type="SAM" id="MobiDB-lite"/>
    </source>
</evidence>
<dbReference type="GO" id="GO:0000160">
    <property type="term" value="P:phosphorelay signal transduction system"/>
    <property type="evidence" value="ECO:0007669"/>
    <property type="project" value="UniProtKB-KW"/>
</dbReference>
<reference evidence="7 8" key="1">
    <citation type="submission" date="2019-01" db="EMBL/GenBank/DDBJ databases">
        <title>Sequencing the genomes of 1000 actinobacteria strains.</title>
        <authorList>
            <person name="Klenk H.-P."/>
        </authorList>
    </citation>
    <scope>NUCLEOTIDE SEQUENCE [LARGE SCALE GENOMIC DNA]</scope>
    <source>
        <strain evidence="7 8">DSM 43925</strain>
    </source>
</reference>
<protein>
    <recommendedName>
        <fullName evidence="2">histidine kinase</fullName>
        <ecNumber evidence="2">2.7.13.3</ecNumber>
    </recommendedName>
</protein>
<comment type="caution">
    <text evidence="7">The sequence shown here is derived from an EMBL/GenBank/DDBJ whole genome shotgun (WGS) entry which is preliminary data.</text>
</comment>
<evidence type="ECO:0000313" key="8">
    <source>
        <dbReference type="Proteomes" id="UP000284824"/>
    </source>
</evidence>
<dbReference type="EMBL" id="SAUN01000001">
    <property type="protein sequence ID" value="RVX45207.1"/>
    <property type="molecule type" value="Genomic_DNA"/>
</dbReference>
<keyword evidence="8" id="KW-1185">Reference proteome</keyword>
<dbReference type="Proteomes" id="UP000284824">
    <property type="component" value="Unassembled WGS sequence"/>
</dbReference>
<dbReference type="InterPro" id="IPR050482">
    <property type="entry name" value="Sensor_HK_TwoCompSys"/>
</dbReference>
<evidence type="ECO:0000256" key="2">
    <source>
        <dbReference type="ARBA" id="ARBA00012438"/>
    </source>
</evidence>